<gene>
    <name evidence="2" type="ORF">EMK97_16170</name>
</gene>
<evidence type="ECO:0000313" key="3">
    <source>
        <dbReference type="Proteomes" id="UP000290244"/>
    </source>
</evidence>
<protein>
    <submittedName>
        <fullName evidence="2">Uncharacterized protein</fullName>
    </submittedName>
</protein>
<name>A0A4P6P6N4_9GAMM</name>
<dbReference type="EMBL" id="CP034759">
    <property type="protein sequence ID" value="QBG37154.1"/>
    <property type="molecule type" value="Genomic_DNA"/>
</dbReference>
<reference evidence="2 3" key="1">
    <citation type="submission" date="2018-12" db="EMBL/GenBank/DDBJ databases">
        <title>Complete genome of Litorilituus sediminis.</title>
        <authorList>
            <person name="Liu A."/>
            <person name="Rong J."/>
        </authorList>
    </citation>
    <scope>NUCLEOTIDE SEQUENCE [LARGE SCALE GENOMIC DNA]</scope>
    <source>
        <strain evidence="2 3">JCM 17549</strain>
    </source>
</reference>
<sequence length="64" mass="6578">MKIQTHNKFFAIAGLSFGLVGTLFGLHMSSAIESTPALMGVVTAIWCAVLASIIGGRANKGSAL</sequence>
<evidence type="ECO:0000313" key="2">
    <source>
        <dbReference type="EMBL" id="QBG37154.1"/>
    </source>
</evidence>
<dbReference type="OrthoDB" id="6229908at2"/>
<dbReference type="KEGG" id="lsd:EMK97_16170"/>
<dbReference type="Proteomes" id="UP000290244">
    <property type="component" value="Chromosome"/>
</dbReference>
<dbReference type="AlphaFoldDB" id="A0A4P6P6N4"/>
<proteinExistence type="predicted"/>
<feature type="transmembrane region" description="Helical" evidence="1">
    <location>
        <begin position="37"/>
        <end position="56"/>
    </location>
</feature>
<feature type="transmembrane region" description="Helical" evidence="1">
    <location>
        <begin position="9"/>
        <end position="31"/>
    </location>
</feature>
<keyword evidence="1" id="KW-0472">Membrane</keyword>
<keyword evidence="1" id="KW-0812">Transmembrane</keyword>
<accession>A0A4P6P6N4</accession>
<keyword evidence="1" id="KW-1133">Transmembrane helix</keyword>
<keyword evidence="3" id="KW-1185">Reference proteome</keyword>
<organism evidence="2 3">
    <name type="scientific">Litorilituus sediminis</name>
    <dbReference type="NCBI Taxonomy" id="718192"/>
    <lineage>
        <taxon>Bacteria</taxon>
        <taxon>Pseudomonadati</taxon>
        <taxon>Pseudomonadota</taxon>
        <taxon>Gammaproteobacteria</taxon>
        <taxon>Alteromonadales</taxon>
        <taxon>Colwelliaceae</taxon>
        <taxon>Litorilituus</taxon>
    </lineage>
</organism>
<dbReference type="RefSeq" id="WP_130603822.1">
    <property type="nucleotide sequence ID" value="NZ_CP034759.1"/>
</dbReference>
<evidence type="ECO:0000256" key="1">
    <source>
        <dbReference type="SAM" id="Phobius"/>
    </source>
</evidence>